<feature type="domain" description="Fibronectin type-II" evidence="8">
    <location>
        <begin position="27"/>
        <end position="73"/>
    </location>
</feature>
<feature type="domain" description="Fibronectin type-II" evidence="8">
    <location>
        <begin position="191"/>
        <end position="237"/>
    </location>
</feature>
<dbReference type="PANTHER" id="PTHR22918">
    <property type="entry name" value="SEMINAL PLASMA PROTEIN"/>
    <property type="match status" value="1"/>
</dbReference>
<reference evidence="10" key="1">
    <citation type="submission" date="2025-08" db="UniProtKB">
        <authorList>
            <consortium name="RefSeq"/>
        </authorList>
    </citation>
    <scope>IDENTIFICATION</scope>
</reference>
<feature type="signal peptide" evidence="7">
    <location>
        <begin position="1"/>
        <end position="23"/>
    </location>
</feature>
<dbReference type="GO" id="GO:0008201">
    <property type="term" value="F:heparin binding"/>
    <property type="evidence" value="ECO:0007669"/>
    <property type="project" value="TreeGrafter"/>
</dbReference>
<keyword evidence="4" id="KW-0677">Repeat</keyword>
<dbReference type="GeneID" id="116287957"/>
<evidence type="ECO:0000256" key="3">
    <source>
        <dbReference type="ARBA" id="ARBA00022525"/>
    </source>
</evidence>
<keyword evidence="9" id="KW-1185">Reference proteome</keyword>
<evidence type="ECO:0000259" key="8">
    <source>
        <dbReference type="PROSITE" id="PS51092"/>
    </source>
</evidence>
<dbReference type="PROSITE" id="PS51092">
    <property type="entry name" value="FN2_2"/>
    <property type="match status" value="5"/>
</dbReference>
<dbReference type="InterPro" id="IPR036943">
    <property type="entry name" value="FN_type2_sf"/>
</dbReference>
<comment type="subcellular location">
    <subcellularLocation>
        <location evidence="1">Secreted</location>
    </subcellularLocation>
</comment>
<evidence type="ECO:0000256" key="5">
    <source>
        <dbReference type="ARBA" id="ARBA00023157"/>
    </source>
</evidence>
<dbReference type="PANTHER" id="PTHR22918:SF1">
    <property type="entry name" value="FIBRONECTIN TYPE-II DOMAIN-CONTAINING PROTEIN"/>
    <property type="match status" value="1"/>
</dbReference>
<evidence type="ECO:0000256" key="1">
    <source>
        <dbReference type="ARBA" id="ARBA00004613"/>
    </source>
</evidence>
<proteinExistence type="inferred from homology"/>
<dbReference type="SMART" id="SM00059">
    <property type="entry name" value="FN2"/>
    <property type="match status" value="5"/>
</dbReference>
<dbReference type="FunFam" id="2.10.10.10:FF:000003">
    <property type="entry name" value="binder of sperm protein homolog 1"/>
    <property type="match status" value="1"/>
</dbReference>
<dbReference type="OrthoDB" id="5947142at2759"/>
<dbReference type="InterPro" id="IPR000562">
    <property type="entry name" value="FN_type2_dom"/>
</dbReference>
<dbReference type="GO" id="GO:0009986">
    <property type="term" value="C:cell surface"/>
    <property type="evidence" value="ECO:0007669"/>
    <property type="project" value="TreeGrafter"/>
</dbReference>
<dbReference type="Pfam" id="PF00040">
    <property type="entry name" value="fn2"/>
    <property type="match status" value="5"/>
</dbReference>
<feature type="domain" description="Fibronectin type-II" evidence="8">
    <location>
        <begin position="82"/>
        <end position="128"/>
    </location>
</feature>
<evidence type="ECO:0000256" key="6">
    <source>
        <dbReference type="PROSITE-ProRule" id="PRU00479"/>
    </source>
</evidence>
<dbReference type="Proteomes" id="UP000515163">
    <property type="component" value="Unplaced"/>
</dbReference>
<protein>
    <submittedName>
        <fullName evidence="10">Epididymal sperm-binding protein 1-like</fullName>
    </submittedName>
</protein>
<accession>A0A6P8HCV8</accession>
<dbReference type="InterPro" id="IPR013806">
    <property type="entry name" value="Kringle-like"/>
</dbReference>
<dbReference type="KEGG" id="aten:116287957"/>
<feature type="domain" description="Fibronectin type-II" evidence="8">
    <location>
        <begin position="248"/>
        <end position="294"/>
    </location>
</feature>
<dbReference type="InterPro" id="IPR051666">
    <property type="entry name" value="SP_Capacitation_Regulator"/>
</dbReference>
<gene>
    <name evidence="10" type="primary">LOC116287957</name>
</gene>
<dbReference type="PRINTS" id="PR00013">
    <property type="entry name" value="FNTYPEII"/>
</dbReference>
<comment type="similarity">
    <text evidence="2">Belongs to the seminal plasma protein family.</text>
</comment>
<dbReference type="RefSeq" id="XP_031550527.1">
    <property type="nucleotide sequence ID" value="XM_031694667.1"/>
</dbReference>
<dbReference type="InParanoid" id="A0A6P8HCV8"/>
<feature type="domain" description="Fibronectin type-II" evidence="8">
    <location>
        <begin position="136"/>
        <end position="182"/>
    </location>
</feature>
<dbReference type="GO" id="GO:0005576">
    <property type="term" value="C:extracellular region"/>
    <property type="evidence" value="ECO:0007669"/>
    <property type="project" value="UniProtKB-SubCell"/>
</dbReference>
<dbReference type="FunFam" id="2.10.10.10:FF:000009">
    <property type="entry name" value="Epididymal sperm-binding protein 1"/>
    <property type="match status" value="1"/>
</dbReference>
<organism evidence="9 10">
    <name type="scientific">Actinia tenebrosa</name>
    <name type="common">Australian red waratah sea anemone</name>
    <dbReference type="NCBI Taxonomy" id="6105"/>
    <lineage>
        <taxon>Eukaryota</taxon>
        <taxon>Metazoa</taxon>
        <taxon>Cnidaria</taxon>
        <taxon>Anthozoa</taxon>
        <taxon>Hexacorallia</taxon>
        <taxon>Actiniaria</taxon>
        <taxon>Actiniidae</taxon>
        <taxon>Actinia</taxon>
    </lineage>
</organism>
<keyword evidence="7" id="KW-0732">Signal</keyword>
<evidence type="ECO:0000256" key="7">
    <source>
        <dbReference type="SAM" id="SignalP"/>
    </source>
</evidence>
<evidence type="ECO:0000256" key="2">
    <source>
        <dbReference type="ARBA" id="ARBA00010011"/>
    </source>
</evidence>
<dbReference type="Gene3D" id="2.10.10.10">
    <property type="entry name" value="Fibronectin, type II, collagen-binding"/>
    <property type="match status" value="5"/>
</dbReference>
<keyword evidence="3" id="KW-0964">Secreted</keyword>
<dbReference type="SUPFAM" id="SSF57440">
    <property type="entry name" value="Kringle-like"/>
    <property type="match status" value="5"/>
</dbReference>
<dbReference type="AlphaFoldDB" id="A0A6P8HCV8"/>
<comment type="caution">
    <text evidence="6">Lacks conserved residue(s) required for the propagation of feature annotation.</text>
</comment>
<feature type="chain" id="PRO_5028400901" evidence="7">
    <location>
        <begin position="24"/>
        <end position="294"/>
    </location>
</feature>
<keyword evidence="5" id="KW-1015">Disulfide bond</keyword>
<evidence type="ECO:0000256" key="4">
    <source>
        <dbReference type="ARBA" id="ARBA00022737"/>
    </source>
</evidence>
<sequence length="294" mass="33736">MAHWNFVLFALLQSVLVTSLVSGQMTTSGENCTFPFTYRDIVYNSCTTKNHNRPWCSTTANYDTDKKWGNCAGFAKSGVETTRGESCAFPFIYRGVVYNSCTTAVHFLPWCSTTVNYDKDKKWSNCAGFSSGVSTESGGFCVFPFTYKGQEYKSCITKGNKRPWCSTTANYDKDRKNDTCKGFFIDDSRTTSGEYCAFPFVYKGQHYNTWTLKNHDRFWCSTTTNYDEDKKWGNIPFGKGERIITLTTTGEYCVFPFVYEGRQYNNCTSKNHHRPWCSVTANYDKEKEWGDCIY</sequence>
<name>A0A6P8HCV8_ACTTE</name>
<dbReference type="CDD" id="cd00062">
    <property type="entry name" value="FN2"/>
    <property type="match status" value="4"/>
</dbReference>
<evidence type="ECO:0000313" key="9">
    <source>
        <dbReference type="Proteomes" id="UP000515163"/>
    </source>
</evidence>
<evidence type="ECO:0000313" key="10">
    <source>
        <dbReference type="RefSeq" id="XP_031550527.1"/>
    </source>
</evidence>